<dbReference type="GO" id="GO:0010330">
    <property type="term" value="C:cellulose synthase complex"/>
    <property type="evidence" value="ECO:0007669"/>
    <property type="project" value="InterPro"/>
</dbReference>
<dbReference type="Proteomes" id="UP001058974">
    <property type="component" value="Chromosome 6"/>
</dbReference>
<protein>
    <submittedName>
        <fullName evidence="1">Uncharacterized protein</fullName>
    </submittedName>
</protein>
<dbReference type="EMBL" id="JAMSHJ010000006">
    <property type="protein sequence ID" value="KAI5396284.1"/>
    <property type="molecule type" value="Genomic_DNA"/>
</dbReference>
<comment type="caution">
    <text evidence="1">The sequence shown here is derived from an EMBL/GenBank/DDBJ whole genome shotgun (WGS) entry which is preliminary data.</text>
</comment>
<evidence type="ECO:0000313" key="2">
    <source>
        <dbReference type="Proteomes" id="UP001058974"/>
    </source>
</evidence>
<evidence type="ECO:0000313" key="1">
    <source>
        <dbReference type="EMBL" id="KAI5396284.1"/>
    </source>
</evidence>
<gene>
    <name evidence="1" type="ORF">KIW84_062477</name>
</gene>
<dbReference type="PANTHER" id="PTHR46369">
    <property type="entry name" value="PROTEIN CELLULOSE SYNTHASE INTERACTIVE 1"/>
    <property type="match status" value="1"/>
</dbReference>
<dbReference type="PANTHER" id="PTHR46369:SF2">
    <property type="entry name" value="PROTEIN CELLULOSE SYNTHASE INTERACTIVE 1"/>
    <property type="match status" value="1"/>
</dbReference>
<dbReference type="InterPro" id="IPR044297">
    <property type="entry name" value="CSI1/2/3"/>
</dbReference>
<keyword evidence="2" id="KW-1185">Reference proteome</keyword>
<dbReference type="GO" id="GO:2001006">
    <property type="term" value="P:regulation of cellulose biosynthetic process"/>
    <property type="evidence" value="ECO:0007669"/>
    <property type="project" value="InterPro"/>
</dbReference>
<organism evidence="1 2">
    <name type="scientific">Pisum sativum</name>
    <name type="common">Garden pea</name>
    <name type="synonym">Lathyrus oleraceus</name>
    <dbReference type="NCBI Taxonomy" id="3888"/>
    <lineage>
        <taxon>Eukaryota</taxon>
        <taxon>Viridiplantae</taxon>
        <taxon>Streptophyta</taxon>
        <taxon>Embryophyta</taxon>
        <taxon>Tracheophyta</taxon>
        <taxon>Spermatophyta</taxon>
        <taxon>Magnoliopsida</taxon>
        <taxon>eudicotyledons</taxon>
        <taxon>Gunneridae</taxon>
        <taxon>Pentapetalae</taxon>
        <taxon>rosids</taxon>
        <taxon>fabids</taxon>
        <taxon>Fabales</taxon>
        <taxon>Fabaceae</taxon>
        <taxon>Papilionoideae</taxon>
        <taxon>50 kb inversion clade</taxon>
        <taxon>NPAAA clade</taxon>
        <taxon>Hologalegina</taxon>
        <taxon>IRL clade</taxon>
        <taxon>Fabeae</taxon>
        <taxon>Lathyrus</taxon>
    </lineage>
</organism>
<proteinExistence type="predicted"/>
<dbReference type="AlphaFoldDB" id="A0A9D4W5C7"/>
<reference evidence="1 2" key="1">
    <citation type="journal article" date="2022" name="Nat. Genet.">
        <title>Improved pea reference genome and pan-genome highlight genomic features and evolutionary characteristics.</title>
        <authorList>
            <person name="Yang T."/>
            <person name="Liu R."/>
            <person name="Luo Y."/>
            <person name="Hu S."/>
            <person name="Wang D."/>
            <person name="Wang C."/>
            <person name="Pandey M.K."/>
            <person name="Ge S."/>
            <person name="Xu Q."/>
            <person name="Li N."/>
            <person name="Li G."/>
            <person name="Huang Y."/>
            <person name="Saxena R.K."/>
            <person name="Ji Y."/>
            <person name="Li M."/>
            <person name="Yan X."/>
            <person name="He Y."/>
            <person name="Liu Y."/>
            <person name="Wang X."/>
            <person name="Xiang C."/>
            <person name="Varshney R.K."/>
            <person name="Ding H."/>
            <person name="Gao S."/>
            <person name="Zong X."/>
        </authorList>
    </citation>
    <scope>NUCLEOTIDE SEQUENCE [LARGE SCALE GENOMIC DNA]</scope>
    <source>
        <strain evidence="1 2">cv. Zhongwan 6</strain>
    </source>
</reference>
<dbReference type="Gramene" id="Psat06G0247700-T1">
    <property type="protein sequence ID" value="KAI5396284.1"/>
    <property type="gene ID" value="KIW84_062477"/>
</dbReference>
<sequence>MQQKALKALVSIAIVWPNEIAKEGEVTEISKVILQTDPSIPHTLWESVASVLASILQFSSEFYLEIPVAILVRLPQSGSETTVSSGLRALLVLESDEYFSVQIFSWVCQRSFDTCLIFNGCCIEGAHDDGYAVREIFLIAVSVFFSCAGHRLVLSVIWQKSTAFGGVISSYFDAMSIAVTPSS</sequence>
<accession>A0A9D4W5C7</accession>
<dbReference type="GO" id="GO:0051211">
    <property type="term" value="P:anisotropic cell growth"/>
    <property type="evidence" value="ECO:0007669"/>
    <property type="project" value="InterPro"/>
</dbReference>
<dbReference type="GO" id="GO:0008017">
    <property type="term" value="F:microtubule binding"/>
    <property type="evidence" value="ECO:0007669"/>
    <property type="project" value="InterPro"/>
</dbReference>
<name>A0A9D4W5C7_PEA</name>